<comment type="catalytic activity">
    <reaction evidence="1 14 15 16">
        <text>Endonucleolytic cleavage to 5'-phosphomonoester.</text>
        <dbReference type="EC" id="3.1.26.4"/>
    </reaction>
</comment>
<evidence type="ECO:0000256" key="12">
    <source>
        <dbReference type="ARBA" id="ARBA00022801"/>
    </source>
</evidence>
<dbReference type="InterPro" id="IPR001352">
    <property type="entry name" value="RNase_HII/HIII"/>
</dbReference>
<keyword evidence="11 14" id="KW-0255">Endonuclease</keyword>
<evidence type="ECO:0000256" key="2">
    <source>
        <dbReference type="ARBA" id="ARBA00001946"/>
    </source>
</evidence>
<keyword evidence="12 14" id="KW-0378">Hydrolase</keyword>
<evidence type="ECO:0000256" key="8">
    <source>
        <dbReference type="ARBA" id="ARBA00022490"/>
    </source>
</evidence>
<dbReference type="Pfam" id="PF01351">
    <property type="entry name" value="RNase_HII"/>
    <property type="match status" value="1"/>
</dbReference>
<keyword evidence="8 14" id="KW-0963">Cytoplasm</keyword>
<dbReference type="NCBIfam" id="NF000595">
    <property type="entry name" value="PRK00015.1-3"/>
    <property type="match status" value="1"/>
</dbReference>
<keyword evidence="10 14" id="KW-0479">Metal-binding</keyword>
<feature type="binding site" evidence="14 15">
    <location>
        <position position="134"/>
    </location>
    <ligand>
        <name>a divalent metal cation</name>
        <dbReference type="ChEBI" id="CHEBI:60240"/>
    </ligand>
</feature>
<sequence>MPPVMKTSWPPRTVIRRSSGLRTLESALYRNGLGPVAGVDEVGRGACAGPLVVAACVLGPNRMDSLASLDDSKKLGERERERLFPLIRRYALAYHVVFIPSDEVDRLGVHVANIEGMRRAVAGLSLRPGYVLSDGFRVPGLAVPSLPVIGGDAAAACIAAASVLAKVSRDRLMVEMEQHHPGYGFAEHKGYSTPAHSAALAELGPCVEHRYSYVNVRRAAETADGRRAAETADGRRAAEMTDVRRDMAPMRHAEAGYAKMVDRAPAQREGQHTR</sequence>
<dbReference type="SUPFAM" id="SSF53098">
    <property type="entry name" value="Ribonuclease H-like"/>
    <property type="match status" value="1"/>
</dbReference>
<evidence type="ECO:0000259" key="18">
    <source>
        <dbReference type="PROSITE" id="PS51975"/>
    </source>
</evidence>
<evidence type="ECO:0000256" key="3">
    <source>
        <dbReference type="ARBA" id="ARBA00004065"/>
    </source>
</evidence>
<evidence type="ECO:0000256" key="4">
    <source>
        <dbReference type="ARBA" id="ARBA00004496"/>
    </source>
</evidence>
<feature type="binding site" evidence="14 15">
    <location>
        <position position="40"/>
    </location>
    <ligand>
        <name>a divalent metal cation</name>
        <dbReference type="ChEBI" id="CHEBI:60240"/>
    </ligand>
</feature>
<dbReference type="PANTHER" id="PTHR10954:SF18">
    <property type="entry name" value="RIBONUCLEASE HII"/>
    <property type="match status" value="1"/>
</dbReference>
<gene>
    <name evidence="14 19" type="primary">rnhB</name>
    <name evidence="19" type="ORF">MBOE_50970</name>
</gene>
<dbReference type="InterPro" id="IPR024567">
    <property type="entry name" value="RNase_HII/HIII_dom"/>
</dbReference>
<dbReference type="HAMAP" id="MF_00052_B">
    <property type="entry name" value="RNase_HII_B"/>
    <property type="match status" value="1"/>
</dbReference>
<evidence type="ECO:0000256" key="14">
    <source>
        <dbReference type="HAMAP-Rule" id="MF_00052"/>
    </source>
</evidence>
<dbReference type="EC" id="3.1.26.4" evidence="6 14"/>
<evidence type="ECO:0000256" key="17">
    <source>
        <dbReference type="SAM" id="MobiDB-lite"/>
    </source>
</evidence>
<evidence type="ECO:0000256" key="15">
    <source>
        <dbReference type="PROSITE-ProRule" id="PRU01319"/>
    </source>
</evidence>
<dbReference type="NCBIfam" id="NF000598">
    <property type="entry name" value="PRK00015.2-2"/>
    <property type="match status" value="1"/>
</dbReference>
<comment type="function">
    <text evidence="3 14 16">Endonuclease that specifically degrades the RNA of RNA-DNA hybrids.</text>
</comment>
<comment type="similarity">
    <text evidence="5 14 16">Belongs to the RNase HII family.</text>
</comment>
<accession>A0ABN5ZHN8</accession>
<keyword evidence="20" id="KW-1185">Reference proteome</keyword>
<evidence type="ECO:0000256" key="11">
    <source>
        <dbReference type="ARBA" id="ARBA00022759"/>
    </source>
</evidence>
<evidence type="ECO:0000256" key="13">
    <source>
        <dbReference type="ARBA" id="ARBA00023211"/>
    </source>
</evidence>
<evidence type="ECO:0000256" key="7">
    <source>
        <dbReference type="ARBA" id="ARBA00019179"/>
    </source>
</evidence>
<dbReference type="PROSITE" id="PS51975">
    <property type="entry name" value="RNASE_H_2"/>
    <property type="match status" value="1"/>
</dbReference>
<dbReference type="InterPro" id="IPR022898">
    <property type="entry name" value="RNase_HII"/>
</dbReference>
<keyword evidence="9 14" id="KW-0540">Nuclease</keyword>
<feature type="domain" description="RNase H type-2" evidence="18">
    <location>
        <begin position="34"/>
        <end position="225"/>
    </location>
</feature>
<dbReference type="PANTHER" id="PTHR10954">
    <property type="entry name" value="RIBONUCLEASE H2 SUBUNIT A"/>
    <property type="match status" value="1"/>
</dbReference>
<evidence type="ECO:0000256" key="10">
    <source>
        <dbReference type="ARBA" id="ARBA00022723"/>
    </source>
</evidence>
<evidence type="ECO:0000256" key="1">
    <source>
        <dbReference type="ARBA" id="ARBA00000077"/>
    </source>
</evidence>
<dbReference type="Gene3D" id="3.30.420.10">
    <property type="entry name" value="Ribonuclease H-like superfamily/Ribonuclease H"/>
    <property type="match status" value="1"/>
</dbReference>
<evidence type="ECO:0000256" key="6">
    <source>
        <dbReference type="ARBA" id="ARBA00012180"/>
    </source>
</evidence>
<comment type="cofactor">
    <cofactor evidence="14 15">
        <name>Mn(2+)</name>
        <dbReference type="ChEBI" id="CHEBI:29035"/>
    </cofactor>
    <cofactor evidence="14 15">
        <name>Mg(2+)</name>
        <dbReference type="ChEBI" id="CHEBI:18420"/>
    </cofactor>
    <text evidence="14 15">Manganese or magnesium. Binds 1 divalent metal ion per monomer in the absence of substrate. May bind a second metal ion after substrate binding.</text>
</comment>
<reference evidence="19 20" key="1">
    <citation type="journal article" date="2019" name="Emerg. Microbes Infect.">
        <title>Comprehensive subspecies identification of 175 nontuberculous mycobacteria species based on 7547 genomic profiles.</title>
        <authorList>
            <person name="Matsumoto Y."/>
            <person name="Kinjo T."/>
            <person name="Motooka D."/>
            <person name="Nabeya D."/>
            <person name="Jung N."/>
            <person name="Uechi K."/>
            <person name="Horii T."/>
            <person name="Iida T."/>
            <person name="Fujita J."/>
            <person name="Nakamura S."/>
        </authorList>
    </citation>
    <scope>NUCLEOTIDE SEQUENCE [LARGE SCALE GENOMIC DNA]</scope>
    <source>
        <strain evidence="19 20">JCM 15653</strain>
    </source>
</reference>
<protein>
    <recommendedName>
        <fullName evidence="7 14">Ribonuclease HII</fullName>
        <shortName evidence="14">RNase HII</shortName>
        <ecNumber evidence="6 14">3.1.26.4</ecNumber>
    </recommendedName>
</protein>
<dbReference type="Proteomes" id="UP000466683">
    <property type="component" value="Chromosome"/>
</dbReference>
<dbReference type="NCBIfam" id="NF000600">
    <property type="entry name" value="PRK00015.2-4"/>
    <property type="match status" value="1"/>
</dbReference>
<dbReference type="EMBL" id="AP022579">
    <property type="protein sequence ID" value="BBX93448.1"/>
    <property type="molecule type" value="Genomic_DNA"/>
</dbReference>
<feature type="binding site" evidence="14 15">
    <location>
        <position position="41"/>
    </location>
    <ligand>
        <name>a divalent metal cation</name>
        <dbReference type="ChEBI" id="CHEBI:60240"/>
    </ligand>
</feature>
<dbReference type="InterPro" id="IPR012337">
    <property type="entry name" value="RNaseH-like_sf"/>
</dbReference>
<evidence type="ECO:0000313" key="20">
    <source>
        <dbReference type="Proteomes" id="UP000466683"/>
    </source>
</evidence>
<dbReference type="CDD" id="cd07182">
    <property type="entry name" value="RNase_HII_bacteria_HII_like"/>
    <property type="match status" value="1"/>
</dbReference>
<evidence type="ECO:0000313" key="19">
    <source>
        <dbReference type="EMBL" id="BBX93448.1"/>
    </source>
</evidence>
<dbReference type="InterPro" id="IPR036397">
    <property type="entry name" value="RNaseH_sf"/>
</dbReference>
<evidence type="ECO:0000256" key="9">
    <source>
        <dbReference type="ARBA" id="ARBA00022722"/>
    </source>
</evidence>
<keyword evidence="13 14" id="KW-0464">Manganese</keyword>
<evidence type="ECO:0000256" key="16">
    <source>
        <dbReference type="RuleBase" id="RU003515"/>
    </source>
</evidence>
<comment type="subcellular location">
    <subcellularLocation>
        <location evidence="4 14">Cytoplasm</location>
    </subcellularLocation>
</comment>
<name>A0ABN5ZHN8_9MYCO</name>
<proteinExistence type="inferred from homology"/>
<feature type="region of interest" description="Disordered" evidence="17">
    <location>
        <begin position="254"/>
        <end position="274"/>
    </location>
</feature>
<evidence type="ECO:0000256" key="5">
    <source>
        <dbReference type="ARBA" id="ARBA00007383"/>
    </source>
</evidence>
<comment type="cofactor">
    <cofactor evidence="2">
        <name>Mg(2+)</name>
        <dbReference type="ChEBI" id="CHEBI:18420"/>
    </cofactor>
</comment>
<organism evidence="19 20">
    <name type="scientific">Mycolicibacterium boenickei</name>
    <dbReference type="NCBI Taxonomy" id="146017"/>
    <lineage>
        <taxon>Bacteria</taxon>
        <taxon>Bacillati</taxon>
        <taxon>Actinomycetota</taxon>
        <taxon>Actinomycetes</taxon>
        <taxon>Mycobacteriales</taxon>
        <taxon>Mycobacteriaceae</taxon>
        <taxon>Mycolicibacterium</taxon>
    </lineage>
</organism>